<organism evidence="2 3">
    <name type="scientific">Mesorhabditis spiculigera</name>
    <dbReference type="NCBI Taxonomy" id="96644"/>
    <lineage>
        <taxon>Eukaryota</taxon>
        <taxon>Metazoa</taxon>
        <taxon>Ecdysozoa</taxon>
        <taxon>Nematoda</taxon>
        <taxon>Chromadorea</taxon>
        <taxon>Rhabditida</taxon>
        <taxon>Rhabditina</taxon>
        <taxon>Rhabditomorpha</taxon>
        <taxon>Rhabditoidea</taxon>
        <taxon>Rhabditidae</taxon>
        <taxon>Mesorhabditinae</taxon>
        <taxon>Mesorhabditis</taxon>
    </lineage>
</organism>
<gene>
    <name evidence="2" type="ORF">MSPICULIGERA_LOCUS25310</name>
</gene>
<name>A0AA36DIR2_9BILA</name>
<evidence type="ECO:0000313" key="3">
    <source>
        <dbReference type="Proteomes" id="UP001177023"/>
    </source>
</evidence>
<accession>A0AA36DIR2</accession>
<keyword evidence="3" id="KW-1185">Reference proteome</keyword>
<proteinExistence type="predicted"/>
<dbReference type="Proteomes" id="UP001177023">
    <property type="component" value="Unassembled WGS sequence"/>
</dbReference>
<comment type="caution">
    <text evidence="2">The sequence shown here is derived from an EMBL/GenBank/DDBJ whole genome shotgun (WGS) entry which is preliminary data.</text>
</comment>
<sequence length="107" mass="11453">MRAPEVMEIDPATPGEVQDAATQTPELLEFPQPIQRAASSSSTSTLMRESTEQEPGAIPAINVSEAAARMQPVTIASVNRYHGPGSDDAQDSAYSETRADWMDFGAD</sequence>
<reference evidence="2" key="1">
    <citation type="submission" date="2023-06" db="EMBL/GenBank/DDBJ databases">
        <authorList>
            <person name="Delattre M."/>
        </authorList>
    </citation>
    <scope>NUCLEOTIDE SEQUENCE</scope>
    <source>
        <strain evidence="2">AF72</strain>
    </source>
</reference>
<protein>
    <submittedName>
        <fullName evidence="2">Uncharacterized protein</fullName>
    </submittedName>
</protein>
<feature type="non-terminal residue" evidence="2">
    <location>
        <position position="1"/>
    </location>
</feature>
<feature type="region of interest" description="Disordered" evidence="1">
    <location>
        <begin position="1"/>
        <end position="22"/>
    </location>
</feature>
<dbReference type="EMBL" id="CATQJA010002710">
    <property type="protein sequence ID" value="CAJ0587336.1"/>
    <property type="molecule type" value="Genomic_DNA"/>
</dbReference>
<feature type="region of interest" description="Disordered" evidence="1">
    <location>
        <begin position="34"/>
        <end position="58"/>
    </location>
</feature>
<dbReference type="AlphaFoldDB" id="A0AA36DIR2"/>
<evidence type="ECO:0000256" key="1">
    <source>
        <dbReference type="SAM" id="MobiDB-lite"/>
    </source>
</evidence>
<evidence type="ECO:0000313" key="2">
    <source>
        <dbReference type="EMBL" id="CAJ0587336.1"/>
    </source>
</evidence>